<organism evidence="11 13">
    <name type="scientific">Yarrowia lipolytica</name>
    <name type="common">Candida lipolytica</name>
    <dbReference type="NCBI Taxonomy" id="4952"/>
    <lineage>
        <taxon>Eukaryota</taxon>
        <taxon>Fungi</taxon>
        <taxon>Dikarya</taxon>
        <taxon>Ascomycota</taxon>
        <taxon>Saccharomycotina</taxon>
        <taxon>Dipodascomycetes</taxon>
        <taxon>Dipodascales</taxon>
        <taxon>Dipodascales incertae sedis</taxon>
        <taxon>Yarrowia</taxon>
    </lineage>
</organism>
<name>A0A1H6Q4F9_YARLL</name>
<keyword evidence="5" id="KW-0648">Protein biosynthesis</keyword>
<keyword evidence="3" id="KW-0963">Cytoplasm</keyword>
<evidence type="ECO:0000256" key="4">
    <source>
        <dbReference type="ARBA" id="ARBA00022540"/>
    </source>
</evidence>
<dbReference type="GO" id="GO:0003743">
    <property type="term" value="F:translation initiation factor activity"/>
    <property type="evidence" value="ECO:0007669"/>
    <property type="project" value="UniProtKB-KW"/>
</dbReference>
<dbReference type="InterPro" id="IPR037171">
    <property type="entry name" value="NagB/RpiA_transferase-like"/>
</dbReference>
<evidence type="ECO:0000256" key="2">
    <source>
        <dbReference type="ARBA" id="ARBA00007251"/>
    </source>
</evidence>
<dbReference type="EMBL" id="KZ858947">
    <property type="protein sequence ID" value="RDW29016.1"/>
    <property type="molecule type" value="Genomic_DNA"/>
</dbReference>
<dbReference type="EMBL" id="CP017557">
    <property type="protein sequence ID" value="AOW04750.1"/>
    <property type="molecule type" value="Genomic_DNA"/>
</dbReference>
<dbReference type="Pfam" id="PF01008">
    <property type="entry name" value="IF-2B"/>
    <property type="match status" value="1"/>
</dbReference>
<dbReference type="KEGG" id="yli:2912862"/>
<dbReference type="GO" id="GO:0005829">
    <property type="term" value="C:cytosol"/>
    <property type="evidence" value="ECO:0007669"/>
    <property type="project" value="UniProtKB-SubCell"/>
</dbReference>
<sequence length="431" mass="46632">MSELTPAQLKAQKKAAKAAKRAASKEASGQAPTRDPREAKKEQQQAAAKEGGSSSNTGNNSNNTQGGSNQSSASASSKEDRTRASRPALFGHLEKAGKVTAADAGKDVHPEVITLALRYSSYQIVGSSDRARTLLQAFQRVIADYETPEGTTLSRNLTTHLGHQIDFVISARPLSVSMGNAIRWLKQEISVVSIDMSDQAAKDMLVEKIDEYIKEKIDVSGSVIVESAVNDIADGDTVLTFAHSEVVENTFIAAHQAGKRFKIIVVDSRPLHEGRKLARDLSARGIECIYILVSALAHVLDDVSRVFLGAHAMLSNGALLSRVGSALIATAAKRKNIPVIVLCESMKFSDRVQLDSVTLNELAFPEMLANTYISDKKKLPEDKAKTSLKYLNLCYDLTPAANLTKIITELGHLPPSAVPVIMREYKSAYTM</sequence>
<evidence type="ECO:0000256" key="5">
    <source>
        <dbReference type="ARBA" id="ARBA00022917"/>
    </source>
</evidence>
<evidence type="ECO:0000256" key="3">
    <source>
        <dbReference type="ARBA" id="ARBA00022490"/>
    </source>
</evidence>
<dbReference type="VEuPathDB" id="FungiDB:YALI1_E00533g"/>
<dbReference type="PANTHER" id="PTHR10233">
    <property type="entry name" value="TRANSLATION INITIATION FACTOR EIF-2B"/>
    <property type="match status" value="1"/>
</dbReference>
<reference evidence="12 14" key="2">
    <citation type="submission" date="2018-07" db="EMBL/GenBank/DDBJ databases">
        <title>Draft Genome Assemblies for Five Robust Yarrowia lipolytica Strains Exhibiting High Lipid Production and Pentose Sugar Utilization and Sugar Alcohol Secretion from Undetoxified Lignocellulosic Biomass Hydrolysates.</title>
        <authorList>
            <consortium name="DOE Joint Genome Institute"/>
            <person name="Walker C."/>
            <person name="Ryu S."/>
            <person name="Na H."/>
            <person name="Zane M."/>
            <person name="LaButti K."/>
            <person name="Lipzen A."/>
            <person name="Haridas S."/>
            <person name="Barry K."/>
            <person name="Grigoriev I.V."/>
            <person name="Quarterman J."/>
            <person name="Slininger P."/>
            <person name="Dien B."/>
            <person name="Trinh C.T."/>
        </authorList>
    </citation>
    <scope>NUCLEOTIDE SEQUENCE [LARGE SCALE GENOMIC DNA]</scope>
    <source>
        <strain evidence="12 14">YB392</strain>
    </source>
</reference>
<evidence type="ECO:0000256" key="6">
    <source>
        <dbReference type="ARBA" id="ARBA00044147"/>
    </source>
</evidence>
<feature type="region of interest" description="Disordered" evidence="10">
    <location>
        <begin position="1"/>
        <end position="90"/>
    </location>
</feature>
<feature type="compositionally biased region" description="Low complexity" evidence="10">
    <location>
        <begin position="44"/>
        <end position="76"/>
    </location>
</feature>
<evidence type="ECO:0000256" key="8">
    <source>
        <dbReference type="ARBA" id="ARBA00046432"/>
    </source>
</evidence>
<gene>
    <name evidence="12" type="ORF">B0I71DRAFT_126310</name>
    <name evidence="11" type="ORF">YALI1_E00533g</name>
</gene>
<dbReference type="RefSeq" id="XP_503363.1">
    <property type="nucleotide sequence ID" value="XM_503363.1"/>
</dbReference>
<accession>A0A1H6Q4F9</accession>
<comment type="subcellular location">
    <subcellularLocation>
        <location evidence="1">Cytoplasm</location>
        <location evidence="1">Cytosol</location>
    </subcellularLocation>
</comment>
<keyword evidence="4" id="KW-0396">Initiation factor</keyword>
<dbReference type="Proteomes" id="UP000182444">
    <property type="component" value="Chromosome 1E"/>
</dbReference>
<evidence type="ECO:0000313" key="13">
    <source>
        <dbReference type="Proteomes" id="UP000182444"/>
    </source>
</evidence>
<dbReference type="GO" id="GO:0002183">
    <property type="term" value="P:cytoplasmic translational initiation"/>
    <property type="evidence" value="ECO:0007669"/>
    <property type="project" value="EnsemblFungi"/>
</dbReference>
<proteinExistence type="inferred from homology"/>
<dbReference type="GO" id="GO:0005851">
    <property type="term" value="C:eukaryotic translation initiation factor 2B complex"/>
    <property type="evidence" value="ECO:0007669"/>
    <property type="project" value="EnsemblFungi"/>
</dbReference>
<evidence type="ECO:0000256" key="9">
    <source>
        <dbReference type="RuleBase" id="RU003814"/>
    </source>
</evidence>
<dbReference type="InterPro" id="IPR000649">
    <property type="entry name" value="IF-2B-related"/>
</dbReference>
<dbReference type="PANTHER" id="PTHR10233:SF14">
    <property type="entry name" value="TRANSLATION INITIATION FACTOR EIF-2B SUBUNIT DELTA"/>
    <property type="match status" value="1"/>
</dbReference>
<protein>
    <recommendedName>
        <fullName evidence="6">Translation initiation factor eIF2B subunit delta</fullName>
    </recommendedName>
    <alternativeName>
        <fullName evidence="7">eIF2B GDP-GTP exchange factor subunit delta</fullName>
    </alternativeName>
</protein>
<evidence type="ECO:0000313" key="11">
    <source>
        <dbReference type="EMBL" id="AOW04750.1"/>
    </source>
</evidence>
<dbReference type="GO" id="GO:0006446">
    <property type="term" value="P:regulation of translational initiation"/>
    <property type="evidence" value="ECO:0007669"/>
    <property type="project" value="EnsemblFungi"/>
</dbReference>
<dbReference type="Proteomes" id="UP000256601">
    <property type="component" value="Unassembled WGS sequence"/>
</dbReference>
<evidence type="ECO:0000256" key="1">
    <source>
        <dbReference type="ARBA" id="ARBA00004514"/>
    </source>
</evidence>
<dbReference type="Gene3D" id="3.40.50.10470">
    <property type="entry name" value="Translation initiation factor eif-2b, domain 2"/>
    <property type="match status" value="1"/>
</dbReference>
<dbReference type="OrthoDB" id="10254737at2759"/>
<evidence type="ECO:0000313" key="12">
    <source>
        <dbReference type="EMBL" id="RDW29016.1"/>
    </source>
</evidence>
<evidence type="ECO:0000256" key="7">
    <source>
        <dbReference type="ARBA" id="ARBA00044356"/>
    </source>
</evidence>
<dbReference type="GeneID" id="2912862"/>
<dbReference type="InterPro" id="IPR042529">
    <property type="entry name" value="IF_2B-like_C"/>
</dbReference>
<feature type="compositionally biased region" description="Basic residues" evidence="10">
    <location>
        <begin position="11"/>
        <end position="22"/>
    </location>
</feature>
<evidence type="ECO:0000256" key="10">
    <source>
        <dbReference type="SAM" id="MobiDB-lite"/>
    </source>
</evidence>
<evidence type="ECO:0000313" key="14">
    <source>
        <dbReference type="Proteomes" id="UP000256601"/>
    </source>
</evidence>
<dbReference type="AlphaFoldDB" id="A0A1H6Q4F9"/>
<dbReference type="OMA" id="MRDYVIC"/>
<dbReference type="VEuPathDB" id="FungiDB:YALI0_E00198g"/>
<reference evidence="11 13" key="1">
    <citation type="journal article" date="2016" name="PLoS ONE">
        <title>Sequence Assembly of Yarrowia lipolytica Strain W29/CLIB89 Shows Transposable Element Diversity.</title>
        <authorList>
            <person name="Magnan C."/>
            <person name="Yu J."/>
            <person name="Chang I."/>
            <person name="Jahn E."/>
            <person name="Kanomata Y."/>
            <person name="Wu J."/>
            <person name="Zeller M."/>
            <person name="Oakes M."/>
            <person name="Baldi P."/>
            <person name="Sandmeyer S."/>
        </authorList>
    </citation>
    <scope>NUCLEOTIDE SEQUENCE [LARGE SCALE GENOMIC DNA]</scope>
    <source>
        <strain evidence="11">CLIB89</strain>
        <strain evidence="13">CLIB89(W29)</strain>
    </source>
</reference>
<dbReference type="SUPFAM" id="SSF100950">
    <property type="entry name" value="NagB/RpiA/CoA transferase-like"/>
    <property type="match status" value="1"/>
</dbReference>
<comment type="subunit">
    <text evidence="8">Component of the translation initiation factor 2B (eIF2B) complex which is a heterodecamer of two sets of five different subunits: alpha, beta, gamma, delta and epsilon. Subunits alpha, beta and delta comprise a regulatory subcomplex and subunits epsilon and gamma comprise a catalytic subcomplex. Within the complex, the hexameric regulatory complex resides at the center, with the two heterodimeric catalytic subcomplexes bound on opposite sides.</text>
</comment>
<comment type="similarity">
    <text evidence="2 9">Belongs to the eIF-2B alpha/beta/delta subunits family.</text>
</comment>
<dbReference type="eggNOG" id="KOG1467">
    <property type="taxonomic scope" value="Eukaryota"/>
</dbReference>
<dbReference type="GO" id="GO:0005085">
    <property type="term" value="F:guanyl-nucleotide exchange factor activity"/>
    <property type="evidence" value="ECO:0007669"/>
    <property type="project" value="EnsemblFungi"/>
</dbReference>
<feature type="compositionally biased region" description="Basic and acidic residues" evidence="10">
    <location>
        <begin position="34"/>
        <end position="43"/>
    </location>
</feature>